<reference evidence="7" key="1">
    <citation type="submission" date="2023-08" db="EMBL/GenBank/DDBJ databases">
        <authorList>
            <person name="Alioto T."/>
            <person name="Alioto T."/>
            <person name="Gomez Garrido J."/>
        </authorList>
    </citation>
    <scope>NUCLEOTIDE SEQUENCE</scope>
</reference>
<dbReference type="SUPFAM" id="SSF50978">
    <property type="entry name" value="WD40 repeat-like"/>
    <property type="match status" value="2"/>
</dbReference>
<dbReference type="PROSITE" id="PS50082">
    <property type="entry name" value="WD_REPEATS_2"/>
    <property type="match status" value="8"/>
</dbReference>
<keyword evidence="2" id="KW-0677">Repeat</keyword>
<dbReference type="PROSITE" id="PS00678">
    <property type="entry name" value="WD_REPEATS_1"/>
    <property type="match status" value="2"/>
</dbReference>
<keyword evidence="8" id="KW-1185">Reference proteome</keyword>
<evidence type="ECO:0000256" key="5">
    <source>
        <dbReference type="SAM" id="MobiDB-lite"/>
    </source>
</evidence>
<dbReference type="GO" id="GO:0034388">
    <property type="term" value="C:Pwp2p-containing subcomplex of 90S preribosome"/>
    <property type="evidence" value="ECO:0007669"/>
    <property type="project" value="TreeGrafter"/>
</dbReference>
<proteinExistence type="inferred from homology"/>
<dbReference type="FunFam" id="2.130.10.10:FF:000157">
    <property type="entry name" value="WD repeat domain 3"/>
    <property type="match status" value="1"/>
</dbReference>
<dbReference type="SMART" id="SM00320">
    <property type="entry name" value="WD40"/>
    <property type="match status" value="12"/>
</dbReference>
<feature type="repeat" description="WD" evidence="4">
    <location>
        <begin position="528"/>
        <end position="559"/>
    </location>
</feature>
<feature type="repeat" description="WD" evidence="4">
    <location>
        <begin position="157"/>
        <end position="198"/>
    </location>
</feature>
<dbReference type="Pfam" id="PF04003">
    <property type="entry name" value="Utp12"/>
    <property type="match status" value="1"/>
</dbReference>
<dbReference type="GO" id="GO:0032040">
    <property type="term" value="C:small-subunit processome"/>
    <property type="evidence" value="ECO:0007669"/>
    <property type="project" value="TreeGrafter"/>
</dbReference>
<dbReference type="InterPro" id="IPR015943">
    <property type="entry name" value="WD40/YVTN_repeat-like_dom_sf"/>
</dbReference>
<feature type="repeat" description="WD" evidence="4">
    <location>
        <begin position="199"/>
        <end position="240"/>
    </location>
</feature>
<dbReference type="PRINTS" id="PR00320">
    <property type="entry name" value="GPROTEINBRPT"/>
</dbReference>
<organism evidence="7 8">
    <name type="scientific">Octopus vulgaris</name>
    <name type="common">Common octopus</name>
    <dbReference type="NCBI Taxonomy" id="6645"/>
    <lineage>
        <taxon>Eukaryota</taxon>
        <taxon>Metazoa</taxon>
        <taxon>Spiralia</taxon>
        <taxon>Lophotrochozoa</taxon>
        <taxon>Mollusca</taxon>
        <taxon>Cephalopoda</taxon>
        <taxon>Coleoidea</taxon>
        <taxon>Octopodiformes</taxon>
        <taxon>Octopoda</taxon>
        <taxon>Incirrata</taxon>
        <taxon>Octopodidae</taxon>
        <taxon>Octopus</taxon>
    </lineage>
</organism>
<comment type="similarity">
    <text evidence="3">Belongs to the WD repeat WDR3/UTP12 family.</text>
</comment>
<accession>A0AA36AJE9</accession>
<evidence type="ECO:0000256" key="2">
    <source>
        <dbReference type="ARBA" id="ARBA00022737"/>
    </source>
</evidence>
<protein>
    <submittedName>
        <fullName evidence="7">Repeat-containing 3</fullName>
    </submittedName>
</protein>
<dbReference type="InterPro" id="IPR036322">
    <property type="entry name" value="WD40_repeat_dom_sf"/>
</dbReference>
<evidence type="ECO:0000256" key="3">
    <source>
        <dbReference type="ARBA" id="ARBA00038229"/>
    </source>
</evidence>
<dbReference type="Pfam" id="PF25173">
    <property type="entry name" value="Beta-prop_WDR3_1st"/>
    <property type="match status" value="1"/>
</dbReference>
<evidence type="ECO:0000313" key="8">
    <source>
        <dbReference type="Proteomes" id="UP001162480"/>
    </source>
</evidence>
<dbReference type="InterPro" id="IPR019775">
    <property type="entry name" value="WD40_repeat_CS"/>
</dbReference>
<feature type="repeat" description="WD" evidence="4">
    <location>
        <begin position="241"/>
        <end position="281"/>
    </location>
</feature>
<dbReference type="InterPro" id="IPR007148">
    <property type="entry name" value="SSU_processome_Utp12"/>
</dbReference>
<dbReference type="CDD" id="cd00200">
    <property type="entry name" value="WD40"/>
    <property type="match status" value="1"/>
</dbReference>
<sequence length="954" mass="108671">MQRIQLQEKNNRQNGTGEDKRISLLKSLRSQPGSDKRRPISKDLRSINRLGSYEMGLTKQYLRYIHQQTFGIIGSHQSNIQFLNYHNTFGRYVAVAACEDVIIWDLRSRKKVSVLKGEKFPVTALKVSLNHKQLSVGYVNGMINVFDLENQETLFKFNGHRSAVTVLNHNKDGFILVSGGNDTDVILWDLLQGTGMYRLKGHKGSITQAVFLSEDNVLITSSKDSLIKLWDLDTQHCFDTIIEHRSEVTDILVTENKELITGCADNELRFWGLQSNSDKQDDSEAPLKKARIEEVKTDQTDSTESQQEEEFIYQIKRVKIGSLMRQTKERLVAMKTNPSNRVLVCLNNDSSLEIYLMATNEELKKLEKRRLKKRKKKEETEPLIALKDIFKKISSFKITQKGHSFDCFLEKNILKIVCLSSNNTLSWYNIDINSSEQGIPEREVLETQGHHTEIRALSFSSDNTAILSASADSVKVWDRSYLQCIATMDCEYALCCLFLPGDRLCVVGTKSGTLQLFEIATASLLNTFDAHSGPVWSISLSPDKNGICSGGADKNIKFWTFEWLVLSSENEQPRKQLTLEHQRTLQMDEVVLAVKYSPDNRLVCVALMDNTAKLFYTDSLKFFVSLYGHSMPVLCLDVSSDSELIATGSADRDVKLWGSDFGDCHKSLFAHDGSVTCVKFIPNTHMFFSCGKDKKIRQWDGDHFLPILTLQGHQDQIRCLAISPSSNFLVSASHDKSIRLWEKTEEIVIPDEEKEMEREEELDKEYEETELQIPGEVSKEVSHASRMSLETVKSIDKLMEAISLHQEESRKPEKERIADAATNPFMIAFGVDNTVKYVREIFKRINASELNGTLLGLPYHCAVILLKLLQKFVTSKWCTMKSINAILFLLRVHHNQLLVDKSILPFLLKLNEDIQEHVSELVDTSGYNLYALKMLQRQYNNGDISDNFEVTDVK</sequence>
<dbReference type="Pfam" id="PF25172">
    <property type="entry name" value="Beta-prop_WDR3_2nd"/>
    <property type="match status" value="1"/>
</dbReference>
<dbReference type="InterPro" id="IPR051570">
    <property type="entry name" value="TBC1_cilium_biogenesis"/>
</dbReference>
<feature type="repeat" description="WD" evidence="4">
    <location>
        <begin position="710"/>
        <end position="742"/>
    </location>
</feature>
<dbReference type="Proteomes" id="UP001162480">
    <property type="component" value="Chromosome 2"/>
</dbReference>
<dbReference type="GO" id="GO:0030515">
    <property type="term" value="F:snoRNA binding"/>
    <property type="evidence" value="ECO:0007669"/>
    <property type="project" value="TreeGrafter"/>
</dbReference>
<dbReference type="PROSITE" id="PS50294">
    <property type="entry name" value="WD_REPEATS_REGION"/>
    <property type="match status" value="6"/>
</dbReference>
<evidence type="ECO:0000259" key="6">
    <source>
        <dbReference type="Pfam" id="PF04003"/>
    </source>
</evidence>
<dbReference type="InterPro" id="IPR020472">
    <property type="entry name" value="WD40_PAC1"/>
</dbReference>
<feature type="repeat" description="WD" evidence="4">
    <location>
        <begin position="668"/>
        <end position="700"/>
    </location>
</feature>
<name>A0AA36AJE9_OCTVU</name>
<keyword evidence="1 4" id="KW-0853">WD repeat</keyword>
<dbReference type="Gene3D" id="2.130.10.10">
    <property type="entry name" value="YVTN repeat-like/Quinoprotein amine dehydrogenase"/>
    <property type="match status" value="3"/>
</dbReference>
<dbReference type="EMBL" id="OX597815">
    <property type="protein sequence ID" value="CAI9717174.1"/>
    <property type="molecule type" value="Genomic_DNA"/>
</dbReference>
<feature type="compositionally biased region" description="Basic and acidic residues" evidence="5">
    <location>
        <begin position="278"/>
        <end position="299"/>
    </location>
</feature>
<evidence type="ECO:0000256" key="1">
    <source>
        <dbReference type="ARBA" id="ARBA00022574"/>
    </source>
</evidence>
<feature type="repeat" description="WD" evidence="4">
    <location>
        <begin position="626"/>
        <end position="657"/>
    </location>
</feature>
<gene>
    <name evidence="7" type="ORF">OCTVUL_1B018563</name>
</gene>
<feature type="domain" description="Small-subunit processome Utp12" evidence="6">
    <location>
        <begin position="837"/>
        <end position="937"/>
    </location>
</feature>
<evidence type="ECO:0000313" key="7">
    <source>
        <dbReference type="EMBL" id="CAI9717174.1"/>
    </source>
</evidence>
<dbReference type="GO" id="GO:0030490">
    <property type="term" value="P:maturation of SSU-rRNA"/>
    <property type="evidence" value="ECO:0007669"/>
    <property type="project" value="TreeGrafter"/>
</dbReference>
<dbReference type="AlphaFoldDB" id="A0AA36AJE9"/>
<feature type="region of interest" description="Disordered" evidence="5">
    <location>
        <begin position="276"/>
        <end position="306"/>
    </location>
</feature>
<dbReference type="PANTHER" id="PTHR19853">
    <property type="entry name" value="WD REPEAT CONTAINING PROTEIN 3 WDR3"/>
    <property type="match status" value="1"/>
</dbReference>
<feature type="repeat" description="WD" evidence="4">
    <location>
        <begin position="447"/>
        <end position="478"/>
    </location>
</feature>
<dbReference type="InterPro" id="IPR001680">
    <property type="entry name" value="WD40_rpt"/>
</dbReference>
<evidence type="ECO:0000256" key="4">
    <source>
        <dbReference type="PROSITE-ProRule" id="PRU00221"/>
    </source>
</evidence>
<dbReference type="PANTHER" id="PTHR19853:SF0">
    <property type="entry name" value="WD REPEAT-CONTAINING PROTEIN 3"/>
    <property type="match status" value="1"/>
</dbReference>